<organism evidence="2 3">
    <name type="scientific">Clostridium estertheticum subsp. estertheticum</name>
    <dbReference type="NCBI Taxonomy" id="1552"/>
    <lineage>
        <taxon>Bacteria</taxon>
        <taxon>Bacillati</taxon>
        <taxon>Bacillota</taxon>
        <taxon>Clostridia</taxon>
        <taxon>Eubacteriales</taxon>
        <taxon>Clostridiaceae</taxon>
        <taxon>Clostridium</taxon>
    </lineage>
</organism>
<accession>A0A1J0GD79</accession>
<dbReference type="Proteomes" id="UP000182569">
    <property type="component" value="Chromosome"/>
</dbReference>
<feature type="transmembrane region" description="Helical" evidence="1">
    <location>
        <begin position="113"/>
        <end position="134"/>
    </location>
</feature>
<sequence length="135" mass="15407">MKKENSYRPQKTKIHVKTISELIVSKLLMLLGSIIPISIFIAYTMKLNFFSITRILSVFILIISIAAYLKSEIMYPHPKVLHKGVTLGGKKNVVYKKHKINFSFSLKKGPLQVVLSMLIIILLTYLGQGVYRLIE</sequence>
<dbReference type="AlphaFoldDB" id="A0A1J0GD79"/>
<dbReference type="KEGG" id="ceu:A7L45_01570"/>
<keyword evidence="1" id="KW-0472">Membrane</keyword>
<dbReference type="RefSeq" id="WP_071611143.1">
    <property type="nucleotide sequence ID" value="NZ_CP015756.1"/>
</dbReference>
<dbReference type="STRING" id="1552.A7L45_01570"/>
<dbReference type="EMBL" id="CP015756">
    <property type="protein sequence ID" value="APC38846.1"/>
    <property type="molecule type" value="Genomic_DNA"/>
</dbReference>
<feature type="transmembrane region" description="Helical" evidence="1">
    <location>
        <begin position="49"/>
        <end position="69"/>
    </location>
</feature>
<feature type="transmembrane region" description="Helical" evidence="1">
    <location>
        <begin position="21"/>
        <end position="43"/>
    </location>
</feature>
<dbReference type="OrthoDB" id="9954807at2"/>
<name>A0A1J0GD79_9CLOT</name>
<reference evidence="3" key="1">
    <citation type="journal article" date="2016" name="Front. Microbiol.">
        <title>Complete Genome Sequence of Clostridium estertheticum DSM 8809, a Microbe Identified in Spoiled Vacuum Packed Beef.</title>
        <authorList>
            <person name="Yu Z."/>
            <person name="Gunn L."/>
            <person name="Brennan E."/>
            <person name="Reid R."/>
            <person name="Wall P.G."/>
            <person name="Gaora O.P."/>
            <person name="Hurley D."/>
            <person name="Bolton D."/>
            <person name="Fanning S."/>
        </authorList>
    </citation>
    <scope>NUCLEOTIDE SEQUENCE [LARGE SCALE GENOMIC DNA]</scope>
    <source>
        <strain evidence="3">DSM 8809</strain>
    </source>
</reference>
<protein>
    <submittedName>
        <fullName evidence="2">Uncharacterized protein</fullName>
    </submittedName>
</protein>
<keyword evidence="3" id="KW-1185">Reference proteome</keyword>
<gene>
    <name evidence="2" type="ORF">A7L45_01570</name>
</gene>
<keyword evidence="1" id="KW-1133">Transmembrane helix</keyword>
<keyword evidence="1" id="KW-0812">Transmembrane</keyword>
<evidence type="ECO:0000313" key="2">
    <source>
        <dbReference type="EMBL" id="APC38846.1"/>
    </source>
</evidence>
<evidence type="ECO:0000313" key="3">
    <source>
        <dbReference type="Proteomes" id="UP000182569"/>
    </source>
</evidence>
<evidence type="ECO:0000256" key="1">
    <source>
        <dbReference type="SAM" id="Phobius"/>
    </source>
</evidence>
<proteinExistence type="predicted"/>